<dbReference type="EMBL" id="GBXM01035704">
    <property type="protein sequence ID" value="JAH72873.1"/>
    <property type="molecule type" value="Transcribed_RNA"/>
</dbReference>
<organism evidence="2">
    <name type="scientific">Anguilla anguilla</name>
    <name type="common">European freshwater eel</name>
    <name type="synonym">Muraena anguilla</name>
    <dbReference type="NCBI Taxonomy" id="7936"/>
    <lineage>
        <taxon>Eukaryota</taxon>
        <taxon>Metazoa</taxon>
        <taxon>Chordata</taxon>
        <taxon>Craniata</taxon>
        <taxon>Vertebrata</taxon>
        <taxon>Euteleostomi</taxon>
        <taxon>Actinopterygii</taxon>
        <taxon>Neopterygii</taxon>
        <taxon>Teleostei</taxon>
        <taxon>Anguilliformes</taxon>
        <taxon>Anguillidae</taxon>
        <taxon>Anguilla</taxon>
    </lineage>
</organism>
<protein>
    <recommendedName>
        <fullName evidence="3">Secreted protein</fullName>
    </recommendedName>
</protein>
<dbReference type="AlphaFoldDB" id="A0A0E9V6L8"/>
<name>A0A0E9V6L8_ANGAN</name>
<sequence length="68" mass="8131">MKCWRNWSEWFFLWLMLNCLNGPCAFCTQNILSIIERVLHLDITLQHFKLSFQNSLIISEGEVNKSRI</sequence>
<evidence type="ECO:0008006" key="3">
    <source>
        <dbReference type="Google" id="ProtNLM"/>
    </source>
</evidence>
<proteinExistence type="predicted"/>
<accession>A0A0E9V6L8</accession>
<evidence type="ECO:0000256" key="1">
    <source>
        <dbReference type="SAM" id="SignalP"/>
    </source>
</evidence>
<reference evidence="2" key="1">
    <citation type="submission" date="2014-11" db="EMBL/GenBank/DDBJ databases">
        <authorList>
            <person name="Amaro Gonzalez C."/>
        </authorList>
    </citation>
    <scope>NUCLEOTIDE SEQUENCE</scope>
</reference>
<feature type="signal peptide" evidence="1">
    <location>
        <begin position="1"/>
        <end position="25"/>
    </location>
</feature>
<evidence type="ECO:0000313" key="2">
    <source>
        <dbReference type="EMBL" id="JAH72873.1"/>
    </source>
</evidence>
<reference evidence="2" key="2">
    <citation type="journal article" date="2015" name="Fish Shellfish Immunol.">
        <title>Early steps in the European eel (Anguilla anguilla)-Vibrio vulnificus interaction in the gills: Role of the RtxA13 toxin.</title>
        <authorList>
            <person name="Callol A."/>
            <person name="Pajuelo D."/>
            <person name="Ebbesson L."/>
            <person name="Teles M."/>
            <person name="MacKenzie S."/>
            <person name="Amaro C."/>
        </authorList>
    </citation>
    <scope>NUCLEOTIDE SEQUENCE</scope>
</reference>
<keyword evidence="1" id="KW-0732">Signal</keyword>
<feature type="chain" id="PRO_5002433928" description="Secreted protein" evidence="1">
    <location>
        <begin position="26"/>
        <end position="68"/>
    </location>
</feature>